<dbReference type="GO" id="GO:0005634">
    <property type="term" value="C:nucleus"/>
    <property type="evidence" value="ECO:0007669"/>
    <property type="project" value="TreeGrafter"/>
</dbReference>
<evidence type="ECO:0000256" key="1">
    <source>
        <dbReference type="ARBA" id="ARBA00012513"/>
    </source>
</evidence>
<gene>
    <name evidence="10" type="ORF">K461DRAFT_270234</name>
</gene>
<dbReference type="Gene3D" id="1.10.510.10">
    <property type="entry name" value="Transferase(Phosphotransferase) domain 1"/>
    <property type="match status" value="1"/>
</dbReference>
<dbReference type="EC" id="2.7.11.1" evidence="1"/>
<evidence type="ECO:0000313" key="10">
    <source>
        <dbReference type="EMBL" id="KAF2150845.1"/>
    </source>
</evidence>
<dbReference type="OrthoDB" id="5979581at2759"/>
<dbReference type="InterPro" id="IPR011009">
    <property type="entry name" value="Kinase-like_dom_sf"/>
</dbReference>
<dbReference type="PANTHER" id="PTHR47634:SF9">
    <property type="entry name" value="PROTEIN KINASE DOMAIN-CONTAINING PROTEIN-RELATED"/>
    <property type="match status" value="1"/>
</dbReference>
<dbReference type="EMBL" id="ML996089">
    <property type="protein sequence ID" value="KAF2150845.1"/>
    <property type="molecule type" value="Genomic_DNA"/>
</dbReference>
<dbReference type="PROSITE" id="PS50011">
    <property type="entry name" value="PROTEIN_KINASE_DOM"/>
    <property type="match status" value="1"/>
</dbReference>
<dbReference type="PANTHER" id="PTHR47634">
    <property type="entry name" value="PROTEIN KINASE DOMAIN-CONTAINING PROTEIN-RELATED"/>
    <property type="match status" value="1"/>
</dbReference>
<dbReference type="GO" id="GO:0005524">
    <property type="term" value="F:ATP binding"/>
    <property type="evidence" value="ECO:0007669"/>
    <property type="project" value="UniProtKB-KW"/>
</dbReference>
<keyword evidence="3" id="KW-0808">Transferase</keyword>
<evidence type="ECO:0000256" key="3">
    <source>
        <dbReference type="ARBA" id="ARBA00022679"/>
    </source>
</evidence>
<keyword evidence="4" id="KW-0547">Nucleotide-binding</keyword>
<dbReference type="SUPFAM" id="SSF56112">
    <property type="entry name" value="Protein kinase-like (PK-like)"/>
    <property type="match status" value="1"/>
</dbReference>
<evidence type="ECO:0000313" key="11">
    <source>
        <dbReference type="Proteomes" id="UP000799439"/>
    </source>
</evidence>
<name>A0A9P4IYK6_9PEZI</name>
<keyword evidence="11" id="KW-1185">Reference proteome</keyword>
<proteinExistence type="predicted"/>
<keyword evidence="2" id="KW-0723">Serine/threonine-protein kinase</keyword>
<dbReference type="GO" id="GO:0005737">
    <property type="term" value="C:cytoplasm"/>
    <property type="evidence" value="ECO:0007669"/>
    <property type="project" value="TreeGrafter"/>
</dbReference>
<dbReference type="Gene3D" id="3.30.200.20">
    <property type="entry name" value="Phosphorylase Kinase, domain 1"/>
    <property type="match status" value="1"/>
</dbReference>
<evidence type="ECO:0000256" key="2">
    <source>
        <dbReference type="ARBA" id="ARBA00022527"/>
    </source>
</evidence>
<dbReference type="InterPro" id="IPR000719">
    <property type="entry name" value="Prot_kinase_dom"/>
</dbReference>
<accession>A0A9P4IYK6</accession>
<evidence type="ECO:0000256" key="6">
    <source>
        <dbReference type="ARBA" id="ARBA00022840"/>
    </source>
</evidence>
<dbReference type="GO" id="GO:0050684">
    <property type="term" value="P:regulation of mRNA processing"/>
    <property type="evidence" value="ECO:0007669"/>
    <property type="project" value="TreeGrafter"/>
</dbReference>
<evidence type="ECO:0000259" key="9">
    <source>
        <dbReference type="PROSITE" id="PS50011"/>
    </source>
</evidence>
<organism evidence="10 11">
    <name type="scientific">Myriangium duriaei CBS 260.36</name>
    <dbReference type="NCBI Taxonomy" id="1168546"/>
    <lineage>
        <taxon>Eukaryota</taxon>
        <taxon>Fungi</taxon>
        <taxon>Dikarya</taxon>
        <taxon>Ascomycota</taxon>
        <taxon>Pezizomycotina</taxon>
        <taxon>Dothideomycetes</taxon>
        <taxon>Dothideomycetidae</taxon>
        <taxon>Myriangiales</taxon>
        <taxon>Myriangiaceae</taxon>
        <taxon>Myriangium</taxon>
    </lineage>
</organism>
<dbReference type="GO" id="GO:0004674">
    <property type="term" value="F:protein serine/threonine kinase activity"/>
    <property type="evidence" value="ECO:0007669"/>
    <property type="project" value="UniProtKB-KW"/>
</dbReference>
<evidence type="ECO:0000256" key="5">
    <source>
        <dbReference type="ARBA" id="ARBA00022777"/>
    </source>
</evidence>
<dbReference type="Pfam" id="PF00069">
    <property type="entry name" value="Pkinase"/>
    <property type="match status" value="2"/>
</dbReference>
<sequence length="404" mass="47338">MAQKHFAPEAPTPAFERVDSDLLIEEETMPSYRPERFYPVHIGQIFRDQYQIIGKLGWGAASTVWLCRDLHTKDNYVVLKVYINSSKVHRELPIYEHIRRLDSEHDGRDRIRKLLGKFEVQGPHGTHICLVHEPLGLSLAELRDSRPERVLSTAVMRETFRWILRGLEFLHQEAHVIHTDLHPHNIFMGIQHNSILVRFEQDEAESPCPRKELEDRTIYISRPMRLSAGLPAISDLSEARFGDFENIDDIMPDVYRAPEVILGLNWSYPVDIWALGMVIWDLFEGNRLFPARNPDKHYSERYHLAQMVAILGPPPLELLRRSEKSRKFWDQDGKWICDVPIPDISLESLEHRLEGQEKDHFLQFMRKMLQWNPERRGTCHDIFWDEWLLADLIASGKLQPPKEA</sequence>
<dbReference type="Proteomes" id="UP000799439">
    <property type="component" value="Unassembled WGS sequence"/>
</dbReference>
<comment type="caution">
    <text evidence="10">The sequence shown here is derived from an EMBL/GenBank/DDBJ whole genome shotgun (WGS) entry which is preliminary data.</text>
</comment>
<dbReference type="SMART" id="SM00220">
    <property type="entry name" value="S_TKc"/>
    <property type="match status" value="1"/>
</dbReference>
<evidence type="ECO:0000256" key="4">
    <source>
        <dbReference type="ARBA" id="ARBA00022741"/>
    </source>
</evidence>
<comment type="catalytic activity">
    <reaction evidence="8">
        <text>L-seryl-[protein] + ATP = O-phospho-L-seryl-[protein] + ADP + H(+)</text>
        <dbReference type="Rhea" id="RHEA:17989"/>
        <dbReference type="Rhea" id="RHEA-COMP:9863"/>
        <dbReference type="Rhea" id="RHEA-COMP:11604"/>
        <dbReference type="ChEBI" id="CHEBI:15378"/>
        <dbReference type="ChEBI" id="CHEBI:29999"/>
        <dbReference type="ChEBI" id="CHEBI:30616"/>
        <dbReference type="ChEBI" id="CHEBI:83421"/>
        <dbReference type="ChEBI" id="CHEBI:456216"/>
        <dbReference type="EC" id="2.7.11.1"/>
    </reaction>
</comment>
<keyword evidence="6" id="KW-0067">ATP-binding</keyword>
<dbReference type="GO" id="GO:0000245">
    <property type="term" value="P:spliceosomal complex assembly"/>
    <property type="evidence" value="ECO:0007669"/>
    <property type="project" value="TreeGrafter"/>
</dbReference>
<dbReference type="InterPro" id="IPR051334">
    <property type="entry name" value="SRPK"/>
</dbReference>
<evidence type="ECO:0000256" key="7">
    <source>
        <dbReference type="ARBA" id="ARBA00047899"/>
    </source>
</evidence>
<comment type="catalytic activity">
    <reaction evidence="7">
        <text>L-threonyl-[protein] + ATP = O-phospho-L-threonyl-[protein] + ADP + H(+)</text>
        <dbReference type="Rhea" id="RHEA:46608"/>
        <dbReference type="Rhea" id="RHEA-COMP:11060"/>
        <dbReference type="Rhea" id="RHEA-COMP:11605"/>
        <dbReference type="ChEBI" id="CHEBI:15378"/>
        <dbReference type="ChEBI" id="CHEBI:30013"/>
        <dbReference type="ChEBI" id="CHEBI:30616"/>
        <dbReference type="ChEBI" id="CHEBI:61977"/>
        <dbReference type="ChEBI" id="CHEBI:456216"/>
        <dbReference type="EC" id="2.7.11.1"/>
    </reaction>
</comment>
<feature type="domain" description="Protein kinase" evidence="9">
    <location>
        <begin position="50"/>
        <end position="388"/>
    </location>
</feature>
<protein>
    <recommendedName>
        <fullName evidence="1">non-specific serine/threonine protein kinase</fullName>
        <ecNumber evidence="1">2.7.11.1</ecNumber>
    </recommendedName>
</protein>
<reference evidence="10" key="1">
    <citation type="journal article" date="2020" name="Stud. Mycol.">
        <title>101 Dothideomycetes genomes: a test case for predicting lifestyles and emergence of pathogens.</title>
        <authorList>
            <person name="Haridas S."/>
            <person name="Albert R."/>
            <person name="Binder M."/>
            <person name="Bloem J."/>
            <person name="Labutti K."/>
            <person name="Salamov A."/>
            <person name="Andreopoulos B."/>
            <person name="Baker S."/>
            <person name="Barry K."/>
            <person name="Bills G."/>
            <person name="Bluhm B."/>
            <person name="Cannon C."/>
            <person name="Castanera R."/>
            <person name="Culley D."/>
            <person name="Daum C."/>
            <person name="Ezra D."/>
            <person name="Gonzalez J."/>
            <person name="Henrissat B."/>
            <person name="Kuo A."/>
            <person name="Liang C."/>
            <person name="Lipzen A."/>
            <person name="Lutzoni F."/>
            <person name="Magnuson J."/>
            <person name="Mondo S."/>
            <person name="Nolan M."/>
            <person name="Ohm R."/>
            <person name="Pangilinan J."/>
            <person name="Park H.-J."/>
            <person name="Ramirez L."/>
            <person name="Alfaro M."/>
            <person name="Sun H."/>
            <person name="Tritt A."/>
            <person name="Yoshinaga Y."/>
            <person name="Zwiers L.-H."/>
            <person name="Turgeon B."/>
            <person name="Goodwin S."/>
            <person name="Spatafora J."/>
            <person name="Crous P."/>
            <person name="Grigoriev I."/>
        </authorList>
    </citation>
    <scope>NUCLEOTIDE SEQUENCE</scope>
    <source>
        <strain evidence="10">CBS 260.36</strain>
    </source>
</reference>
<evidence type="ECO:0000256" key="8">
    <source>
        <dbReference type="ARBA" id="ARBA00048679"/>
    </source>
</evidence>
<keyword evidence="5 10" id="KW-0418">Kinase</keyword>
<dbReference type="AlphaFoldDB" id="A0A9P4IYK6"/>